<evidence type="ECO:0000313" key="5">
    <source>
        <dbReference type="EMBL" id="PIR41303.1"/>
    </source>
</evidence>
<protein>
    <recommendedName>
        <fullName evidence="7">DNA recombination protein RmuC</fullName>
    </recommendedName>
</protein>
<keyword evidence="4" id="KW-0233">DNA recombination</keyword>
<dbReference type="PANTHER" id="PTHR30563:SF0">
    <property type="entry name" value="DNA RECOMBINATION PROTEIN RMUC"/>
    <property type="match status" value="1"/>
</dbReference>
<reference evidence="5 6" key="1">
    <citation type="submission" date="2017-09" db="EMBL/GenBank/DDBJ databases">
        <title>Depth-based differentiation of microbial function through sediment-hosted aquifers and enrichment of novel symbionts in the deep terrestrial subsurface.</title>
        <authorList>
            <person name="Probst A.J."/>
            <person name="Ladd B."/>
            <person name="Jarett J.K."/>
            <person name="Geller-Mcgrath D.E."/>
            <person name="Sieber C.M."/>
            <person name="Emerson J.B."/>
            <person name="Anantharaman K."/>
            <person name="Thomas B.C."/>
            <person name="Malmstrom R."/>
            <person name="Stieglmeier M."/>
            <person name="Klingl A."/>
            <person name="Woyke T."/>
            <person name="Ryan C.M."/>
            <person name="Banfield J.F."/>
        </authorList>
    </citation>
    <scope>NUCLEOTIDE SEQUENCE [LARGE SCALE GENOMIC DNA]</scope>
    <source>
        <strain evidence="5">CG10_big_fil_rev_8_21_14_0_10_46_23</strain>
    </source>
</reference>
<organism evidence="5 6">
    <name type="scientific">Candidatus Yanofskybacteria bacterium CG10_big_fil_rev_8_21_14_0_10_46_23</name>
    <dbReference type="NCBI Taxonomy" id="1975098"/>
    <lineage>
        <taxon>Bacteria</taxon>
        <taxon>Candidatus Yanofskyibacteriota</taxon>
    </lineage>
</organism>
<evidence type="ECO:0000256" key="2">
    <source>
        <dbReference type="ARBA" id="ARBA00009840"/>
    </source>
</evidence>
<comment type="caution">
    <text evidence="5">The sequence shown here is derived from an EMBL/GenBank/DDBJ whole genome shotgun (WGS) entry which is preliminary data.</text>
</comment>
<proteinExistence type="inferred from homology"/>
<evidence type="ECO:0000256" key="1">
    <source>
        <dbReference type="ARBA" id="ARBA00003416"/>
    </source>
</evidence>
<accession>A0A2H0R465</accession>
<dbReference type="EMBL" id="PCXO01000009">
    <property type="protein sequence ID" value="PIR41303.1"/>
    <property type="molecule type" value="Genomic_DNA"/>
</dbReference>
<evidence type="ECO:0000313" key="6">
    <source>
        <dbReference type="Proteomes" id="UP000230232"/>
    </source>
</evidence>
<dbReference type="Pfam" id="PF02646">
    <property type="entry name" value="RmuC"/>
    <property type="match status" value="1"/>
</dbReference>
<dbReference type="Proteomes" id="UP000230232">
    <property type="component" value="Unassembled WGS sequence"/>
</dbReference>
<keyword evidence="3" id="KW-0175">Coiled coil</keyword>
<dbReference type="AlphaFoldDB" id="A0A2H0R465"/>
<name>A0A2H0R465_9BACT</name>
<evidence type="ECO:0000256" key="3">
    <source>
        <dbReference type="ARBA" id="ARBA00023054"/>
    </source>
</evidence>
<evidence type="ECO:0000256" key="4">
    <source>
        <dbReference type="ARBA" id="ARBA00023172"/>
    </source>
</evidence>
<sequence>MSIGLIIVGLVGAAALAVSILVLRALSRPKVEEEETKILNQKLDSFSTRVLEELKESRQSVQHTSLAMNKQVSSFTAGLTQLQSNLKGVHESVQESVKNVSSLQDIFRSPKLRGQWGEMSLEFALKTHFPASVFQMQRYFQSGEAVDAVLKLPNGLLLPIDSKFNLDNFEKMVQSESDEQRAQFRKTFLLDVRKKIDEIATKYILPSEGTTDLALMYIPAEAIYYELIYNTQEANIHDYALKKKVVLTSPNTLYVTLSSINHWFRDVHITEKTKEIIKGLEIVKKDATTLEDDFRKLGSHLSNTQSAFERSDKRLGLLKRRMDKVTQIEGRETIGEAVEGSLAQEELMGQD</sequence>
<gene>
    <name evidence="5" type="ORF">COV31_01920</name>
</gene>
<comment type="function">
    <text evidence="1">Involved in DNA recombination.</text>
</comment>
<dbReference type="GO" id="GO:0006310">
    <property type="term" value="P:DNA recombination"/>
    <property type="evidence" value="ECO:0007669"/>
    <property type="project" value="UniProtKB-KW"/>
</dbReference>
<evidence type="ECO:0008006" key="7">
    <source>
        <dbReference type="Google" id="ProtNLM"/>
    </source>
</evidence>
<dbReference type="InterPro" id="IPR003798">
    <property type="entry name" value="DNA_recombination_RmuC"/>
</dbReference>
<comment type="similarity">
    <text evidence="2">Belongs to the RmuC family.</text>
</comment>
<dbReference type="PANTHER" id="PTHR30563">
    <property type="entry name" value="DNA RECOMBINATION PROTEIN RMUC"/>
    <property type="match status" value="1"/>
</dbReference>